<comment type="caution">
    <text evidence="2">The sequence shown here is derived from an EMBL/GenBank/DDBJ whole genome shotgun (WGS) entry which is preliminary data.</text>
</comment>
<reference evidence="2 3" key="1">
    <citation type="submission" date="2017-05" db="EMBL/GenBank/DDBJ databases">
        <authorList>
            <person name="Varghese N."/>
            <person name="Submissions S."/>
        </authorList>
    </citation>
    <scope>NUCLEOTIDE SEQUENCE [LARGE SCALE GENOMIC DNA]</scope>
    <source>
        <strain evidence="2 3">DSM 15360</strain>
    </source>
</reference>
<evidence type="ECO:0000313" key="3">
    <source>
        <dbReference type="Proteomes" id="UP001157915"/>
    </source>
</evidence>
<protein>
    <submittedName>
        <fullName evidence="2">Helix-turn-helix</fullName>
    </submittedName>
</protein>
<dbReference type="Pfam" id="PF01381">
    <property type="entry name" value="HTH_3"/>
    <property type="match status" value="1"/>
</dbReference>
<dbReference type="InterPro" id="IPR010982">
    <property type="entry name" value="Lambda_DNA-bd_dom_sf"/>
</dbReference>
<accession>A0ABY1P6T6</accession>
<dbReference type="RefSeq" id="WP_283413445.1">
    <property type="nucleotide sequence ID" value="NZ_FXUA01000004.1"/>
</dbReference>
<dbReference type="SUPFAM" id="SSF47413">
    <property type="entry name" value="lambda repressor-like DNA-binding domains"/>
    <property type="match status" value="1"/>
</dbReference>
<name>A0ABY1P6T6_9BACT</name>
<evidence type="ECO:0000313" key="2">
    <source>
        <dbReference type="EMBL" id="SMP26339.1"/>
    </source>
</evidence>
<dbReference type="PROSITE" id="PS50943">
    <property type="entry name" value="HTH_CROC1"/>
    <property type="match status" value="1"/>
</dbReference>
<dbReference type="Gene3D" id="1.10.260.40">
    <property type="entry name" value="lambda repressor-like DNA-binding domains"/>
    <property type="match status" value="1"/>
</dbReference>
<dbReference type="InterPro" id="IPR001387">
    <property type="entry name" value="Cro/C1-type_HTH"/>
</dbReference>
<feature type="domain" description="HTH cro/C1-type" evidence="1">
    <location>
        <begin position="8"/>
        <end position="62"/>
    </location>
</feature>
<dbReference type="EMBL" id="FXUA01000004">
    <property type="protein sequence ID" value="SMP26339.1"/>
    <property type="molecule type" value="Genomic_DNA"/>
</dbReference>
<dbReference type="CDD" id="cd00093">
    <property type="entry name" value="HTH_XRE"/>
    <property type="match status" value="1"/>
</dbReference>
<dbReference type="SMART" id="SM00530">
    <property type="entry name" value="HTH_XRE"/>
    <property type="match status" value="1"/>
</dbReference>
<proteinExistence type="predicted"/>
<dbReference type="Proteomes" id="UP001157915">
    <property type="component" value="Unassembled WGS sequence"/>
</dbReference>
<sequence>MEKTPKIMRILRESNDYSQEFVADYLNINQKTYSNLEAGKSKLTVDRIQKLADLYQVKPDYFLAEELPVINFNNTGPKSNSNSGYIHTYINEKSVDAFYERLLLEKDLQLKEKESQISLLKEMIEILKSKIDNIISK</sequence>
<organism evidence="2 3">
    <name type="scientific">Algoriphagus winogradskyi</name>
    <dbReference type="NCBI Taxonomy" id="237017"/>
    <lineage>
        <taxon>Bacteria</taxon>
        <taxon>Pseudomonadati</taxon>
        <taxon>Bacteroidota</taxon>
        <taxon>Cytophagia</taxon>
        <taxon>Cytophagales</taxon>
        <taxon>Cyclobacteriaceae</taxon>
        <taxon>Algoriphagus</taxon>
    </lineage>
</organism>
<keyword evidence="3" id="KW-1185">Reference proteome</keyword>
<evidence type="ECO:0000259" key="1">
    <source>
        <dbReference type="PROSITE" id="PS50943"/>
    </source>
</evidence>
<gene>
    <name evidence="2" type="ORF">SAMN06265367_104355</name>
</gene>